<accession>A0ABV3Y7D0</accession>
<dbReference type="EMBL" id="JBFSHR010000427">
    <property type="protein sequence ID" value="MEX6431210.1"/>
    <property type="molecule type" value="Genomic_DNA"/>
</dbReference>
<protein>
    <submittedName>
        <fullName evidence="1">ISKra4 family transposase</fullName>
    </submittedName>
</protein>
<evidence type="ECO:0000313" key="1">
    <source>
        <dbReference type="EMBL" id="MEX6431210.1"/>
    </source>
</evidence>
<name>A0ABV3Y7D0_9ACTN</name>
<proteinExistence type="predicted"/>
<reference evidence="1 2" key="1">
    <citation type="submission" date="2024-07" db="EMBL/GenBank/DDBJ databases">
        <title>Draft Genome Sequence of Ferrimicrobium acidiphilum Strain YE2023, Isolated from a Pulp of Bioleach Reactor.</title>
        <authorList>
            <person name="Elkina Y.A."/>
            <person name="Bulaeva A.G."/>
            <person name="Beletsky A.V."/>
            <person name="Mardanov A.V."/>
        </authorList>
    </citation>
    <scope>NUCLEOTIDE SEQUENCE [LARGE SCALE GENOMIC DNA]</scope>
    <source>
        <strain evidence="1 2">YE2023</strain>
    </source>
</reference>
<feature type="non-terminal residue" evidence="1">
    <location>
        <position position="72"/>
    </location>
</feature>
<comment type="caution">
    <text evidence="1">The sequence shown here is derived from an EMBL/GenBank/DDBJ whole genome shotgun (WGS) entry which is preliminary data.</text>
</comment>
<keyword evidence="2" id="KW-1185">Reference proteome</keyword>
<organism evidence="1 2">
    <name type="scientific">Ferrimicrobium acidiphilum</name>
    <dbReference type="NCBI Taxonomy" id="121039"/>
    <lineage>
        <taxon>Bacteria</taxon>
        <taxon>Bacillati</taxon>
        <taxon>Actinomycetota</taxon>
        <taxon>Acidimicrobiia</taxon>
        <taxon>Acidimicrobiales</taxon>
        <taxon>Acidimicrobiaceae</taxon>
        <taxon>Ferrimicrobium</taxon>
    </lineage>
</organism>
<dbReference type="Proteomes" id="UP001560267">
    <property type="component" value="Unassembled WGS sequence"/>
</dbReference>
<sequence length="72" mass="7909">MARSGDCSKTAGPVAKAKWLTASVAEDARRVIEAAFLEAERRDPGHLRPWVALVDGNNHQINRIKTEANKRG</sequence>
<evidence type="ECO:0000313" key="2">
    <source>
        <dbReference type="Proteomes" id="UP001560267"/>
    </source>
</evidence>
<gene>
    <name evidence="1" type="ORF">AB6A68_15525</name>
</gene>